<feature type="transmembrane region" description="Helical" evidence="1">
    <location>
        <begin position="17"/>
        <end position="36"/>
    </location>
</feature>
<keyword evidence="1" id="KW-0472">Membrane</keyword>
<dbReference type="Proteomes" id="UP001283691">
    <property type="component" value="Unassembled WGS sequence"/>
</dbReference>
<feature type="domain" description="Cap1-like TM helices" evidence="3">
    <location>
        <begin position="12"/>
        <end position="69"/>
    </location>
</feature>
<evidence type="ECO:0000256" key="1">
    <source>
        <dbReference type="SAM" id="Phobius"/>
    </source>
</evidence>
<feature type="domain" description="CD-NTase-associated protein 15" evidence="2">
    <location>
        <begin position="73"/>
        <end position="193"/>
    </location>
</feature>
<name>A0AAW9DCP9_9BACT</name>
<evidence type="ECO:0000313" key="5">
    <source>
        <dbReference type="Proteomes" id="UP001283691"/>
    </source>
</evidence>
<dbReference type="EMBL" id="JAUQUR010000008">
    <property type="protein sequence ID" value="MDX4069902.1"/>
    <property type="molecule type" value="Genomic_DNA"/>
</dbReference>
<evidence type="ECO:0008006" key="6">
    <source>
        <dbReference type="Google" id="ProtNLM"/>
    </source>
</evidence>
<dbReference type="AlphaFoldDB" id="A0AAW9DCP9"/>
<proteinExistence type="predicted"/>
<reference evidence="4" key="2">
    <citation type="submission" date="2023-07" db="EMBL/GenBank/DDBJ databases">
        <authorList>
            <person name="Zhang M."/>
            <person name="Zhou G."/>
        </authorList>
    </citation>
    <scope>NUCLEOTIDE SEQUENCE</scope>
    <source>
        <strain evidence="4">BJSY19SF1-2</strain>
    </source>
</reference>
<evidence type="ECO:0000259" key="2">
    <source>
        <dbReference type="Pfam" id="PF18153"/>
    </source>
</evidence>
<feature type="transmembrane region" description="Helical" evidence="1">
    <location>
        <begin position="42"/>
        <end position="63"/>
    </location>
</feature>
<dbReference type="RefSeq" id="WP_261243443.1">
    <property type="nucleotide sequence ID" value="NZ_JAUQUR010000008.1"/>
</dbReference>
<gene>
    <name evidence="4" type="ORF">Q6A80_09235</name>
</gene>
<dbReference type="Pfam" id="PF18153">
    <property type="entry name" value="Cap15_CD_rec"/>
    <property type="match status" value="1"/>
</dbReference>
<organism evidence="4 5">
    <name type="scientific">Aliarcobacter skirrowii</name>
    <dbReference type="NCBI Taxonomy" id="28200"/>
    <lineage>
        <taxon>Bacteria</taxon>
        <taxon>Pseudomonadati</taxon>
        <taxon>Campylobacterota</taxon>
        <taxon>Epsilonproteobacteria</taxon>
        <taxon>Campylobacterales</taxon>
        <taxon>Arcobacteraceae</taxon>
        <taxon>Aliarcobacter</taxon>
    </lineage>
</organism>
<dbReference type="Pfam" id="PF23471">
    <property type="entry name" value="Cap15_TM"/>
    <property type="match status" value="1"/>
</dbReference>
<dbReference type="InterPro" id="IPR056338">
    <property type="entry name" value="Cap15-like_TM"/>
</dbReference>
<keyword evidence="1" id="KW-0812">Transmembrane</keyword>
<dbReference type="InterPro" id="IPR041208">
    <property type="entry name" value="Cap15"/>
</dbReference>
<keyword evidence="1" id="KW-1133">Transmembrane helix</keyword>
<sequence>MHDYAIFNHNRATVGRWLGVLSLSIAGGISQLLVLLNSWTGFSAFTQATVTTAIVYFILHFLFNKYIWKYIGIPDLNGKWKVKGKTLNEDSSVKYDWDAEINIEQTWEKIIIHLKTKNSKSFSYTATVQKIEGPGTWLLSYSYGNEPNLEQCHELNAHKGYCQIEFEPNLKIAKASYFNSNGRRTFGIMDLEKEVKND</sequence>
<evidence type="ECO:0000259" key="3">
    <source>
        <dbReference type="Pfam" id="PF23471"/>
    </source>
</evidence>
<accession>A0AAW9DCP9</accession>
<protein>
    <recommendedName>
        <fullName evidence="6">Pancortin-3</fullName>
    </recommendedName>
</protein>
<evidence type="ECO:0000313" key="4">
    <source>
        <dbReference type="EMBL" id="MDX4069902.1"/>
    </source>
</evidence>
<reference evidence="4" key="1">
    <citation type="journal article" date="2023" name="Front. Microbiol.">
        <title>Genomic diversity and taxonomic marker for Arcobacter species.</title>
        <authorList>
            <person name="Zhou G."/>
            <person name="Gu Y."/>
            <person name="Wang H."/>
            <person name="Chen X."/>
            <person name="Zhang X."/>
            <person name="Shao Z."/>
            <person name="Yan X."/>
            <person name="Zhang J."/>
            <person name="Zhang M."/>
        </authorList>
    </citation>
    <scope>NUCLEOTIDE SEQUENCE</scope>
    <source>
        <strain evidence="4">BJSY19SF1-2</strain>
    </source>
</reference>
<comment type="caution">
    <text evidence="4">The sequence shown here is derived from an EMBL/GenBank/DDBJ whole genome shotgun (WGS) entry which is preliminary data.</text>
</comment>